<evidence type="ECO:0000259" key="3">
    <source>
        <dbReference type="Pfam" id="PF13802"/>
    </source>
</evidence>
<dbReference type="Gene3D" id="2.60.40.1760">
    <property type="entry name" value="glycosyl hydrolase (family 31)"/>
    <property type="match status" value="1"/>
</dbReference>
<dbReference type="EMBL" id="GEBQ01030766">
    <property type="protein sequence ID" value="JAT09211.1"/>
    <property type="molecule type" value="Transcribed_RNA"/>
</dbReference>
<gene>
    <name evidence="4" type="ORF">g.30478</name>
</gene>
<dbReference type="InterPro" id="IPR025887">
    <property type="entry name" value="Glyco_hydro_31_N_dom"/>
</dbReference>
<reference evidence="4" key="1">
    <citation type="submission" date="2015-11" db="EMBL/GenBank/DDBJ databases">
        <title>De novo transcriptome assembly of four potential Pierce s Disease insect vectors from Arizona vineyards.</title>
        <authorList>
            <person name="Tassone E.E."/>
        </authorList>
    </citation>
    <scope>NUCLEOTIDE SEQUENCE</scope>
</reference>
<feature type="region of interest" description="Disordered" evidence="1">
    <location>
        <begin position="253"/>
        <end position="291"/>
    </location>
</feature>
<evidence type="ECO:0000256" key="1">
    <source>
        <dbReference type="SAM" id="MobiDB-lite"/>
    </source>
</evidence>
<accession>A0A1B6KCP5</accession>
<dbReference type="AlphaFoldDB" id="A0A1B6KCP5"/>
<keyword evidence="2" id="KW-0812">Transmembrane</keyword>
<organism evidence="4">
    <name type="scientific">Graphocephala atropunctata</name>
    <dbReference type="NCBI Taxonomy" id="36148"/>
    <lineage>
        <taxon>Eukaryota</taxon>
        <taxon>Metazoa</taxon>
        <taxon>Ecdysozoa</taxon>
        <taxon>Arthropoda</taxon>
        <taxon>Hexapoda</taxon>
        <taxon>Insecta</taxon>
        <taxon>Pterygota</taxon>
        <taxon>Neoptera</taxon>
        <taxon>Paraneoptera</taxon>
        <taxon>Hemiptera</taxon>
        <taxon>Auchenorrhyncha</taxon>
        <taxon>Membracoidea</taxon>
        <taxon>Cicadellidae</taxon>
        <taxon>Cicadellinae</taxon>
        <taxon>Cicadellini</taxon>
        <taxon>Graphocephala</taxon>
    </lineage>
</organism>
<feature type="non-terminal residue" evidence="4">
    <location>
        <position position="315"/>
    </location>
</feature>
<keyword evidence="2" id="KW-0472">Membrane</keyword>
<feature type="non-terminal residue" evidence="4">
    <location>
        <position position="1"/>
    </location>
</feature>
<evidence type="ECO:0000313" key="4">
    <source>
        <dbReference type="EMBL" id="JAT09211.1"/>
    </source>
</evidence>
<keyword evidence="2" id="KW-1133">Transmembrane helix</keyword>
<sequence>STNNQGEREAKGETVQCRQLARASRSKVIPGIVVVEKPRLNLELKGQKRLVGVTVVSVGPSLSSSFSFKKFTKDFKYSYKYSTMIVVYRQPLWSVVAVIWLVFSPVLAVDRNNFKTCEQSSFCRRCRKMEAGRSSYELQLETIQVSESQVVGDLVNVDNGVHFRLVLTALTDGRWRLEVDEAQPTRPRYRVQHVLHQEPPHDRLELVERTESSVTIKSGNNKAMLMGAPFRMDLYSGDQLSLSVNARGLLRFEHHRSKSQPREDGESEDPQEITDPGAWEENFKSHHDSKLRGPEAVALDFSFLGAEQVYGVPEH</sequence>
<protein>
    <recommendedName>
        <fullName evidence="3">Glycoside hydrolase family 31 N-terminal domain-containing protein</fullName>
    </recommendedName>
</protein>
<feature type="transmembrane region" description="Helical" evidence="2">
    <location>
        <begin position="88"/>
        <end position="109"/>
    </location>
</feature>
<dbReference type="Pfam" id="PF13802">
    <property type="entry name" value="Gal_mutarotas_2"/>
    <property type="match status" value="1"/>
</dbReference>
<proteinExistence type="predicted"/>
<name>A0A1B6KCP5_9HEMI</name>
<feature type="domain" description="Glycoside hydrolase family 31 N-terminal" evidence="3">
    <location>
        <begin position="165"/>
        <end position="315"/>
    </location>
</feature>
<evidence type="ECO:0000256" key="2">
    <source>
        <dbReference type="SAM" id="Phobius"/>
    </source>
</evidence>
<feature type="compositionally biased region" description="Basic and acidic residues" evidence="1">
    <location>
        <begin position="281"/>
        <end position="291"/>
    </location>
</feature>